<keyword evidence="3" id="KW-1185">Reference proteome</keyword>
<feature type="region of interest" description="Disordered" evidence="1">
    <location>
        <begin position="184"/>
        <end position="204"/>
    </location>
</feature>
<sequence>MKKGILLSKPAPKIASTSSSTQVTHTSALKSPPSDRFHDVIVNFISGLIKRNPLIIFSSIITTDPSAIDGFLNTYKEQKVPMDKLLQNIHSDDCFPIIAQFLATFLNFFLLDDENQAIFLMDSEIHREWEAYINKQSPNMEDLGNPMHQSDTLMNFDVLDTSSIGSLDNELLVTLPRNITPVPVTPLTKSQKRSAKKTARKEKQKLQLQTPSGLDECVVPTFSTESPGYTPSKFSGSKTVTFNQSTFSPPSTPYKQQLKHGNVIITRYVSQGQEQVQMLNLVVYDIPAKWDNYTLLANLGRWVRSYQSVQGCIRSTSQQGLD</sequence>
<organism evidence="2 3">
    <name type="scientific">Rhizophagus clarus</name>
    <dbReference type="NCBI Taxonomy" id="94130"/>
    <lineage>
        <taxon>Eukaryota</taxon>
        <taxon>Fungi</taxon>
        <taxon>Fungi incertae sedis</taxon>
        <taxon>Mucoromycota</taxon>
        <taxon>Glomeromycotina</taxon>
        <taxon>Glomeromycetes</taxon>
        <taxon>Glomerales</taxon>
        <taxon>Glomeraceae</taxon>
        <taxon>Rhizophagus</taxon>
    </lineage>
</organism>
<comment type="caution">
    <text evidence="2">The sequence shown here is derived from an EMBL/GenBank/DDBJ whole genome shotgun (WGS) entry which is preliminary data.</text>
</comment>
<name>A0A2Z6Q7D1_9GLOM</name>
<evidence type="ECO:0000256" key="1">
    <source>
        <dbReference type="SAM" id="MobiDB-lite"/>
    </source>
</evidence>
<feature type="compositionally biased region" description="Basic residues" evidence="1">
    <location>
        <begin position="190"/>
        <end position="203"/>
    </location>
</feature>
<dbReference type="AlphaFoldDB" id="A0A2Z6Q7D1"/>
<protein>
    <submittedName>
        <fullName evidence="2">Uncharacterized protein</fullName>
    </submittedName>
</protein>
<feature type="compositionally biased region" description="Low complexity" evidence="1">
    <location>
        <begin position="16"/>
        <end position="27"/>
    </location>
</feature>
<dbReference type="Proteomes" id="UP000247702">
    <property type="component" value="Unassembled WGS sequence"/>
</dbReference>
<dbReference type="EMBL" id="BEXD01000102">
    <property type="protein sequence ID" value="GBB84262.1"/>
    <property type="molecule type" value="Genomic_DNA"/>
</dbReference>
<feature type="region of interest" description="Disordered" evidence="1">
    <location>
        <begin position="1"/>
        <end position="31"/>
    </location>
</feature>
<evidence type="ECO:0000313" key="3">
    <source>
        <dbReference type="Proteomes" id="UP000247702"/>
    </source>
</evidence>
<evidence type="ECO:0000313" key="2">
    <source>
        <dbReference type="EMBL" id="GBB84262.1"/>
    </source>
</evidence>
<proteinExistence type="predicted"/>
<accession>A0A2Z6Q7D1</accession>
<gene>
    <name evidence="2" type="ORF">RclHR1_01090001</name>
</gene>
<reference evidence="2 3" key="1">
    <citation type="submission" date="2017-11" db="EMBL/GenBank/DDBJ databases">
        <title>The genome of Rhizophagus clarus HR1 reveals common genetic basis of auxotrophy among arbuscular mycorrhizal fungi.</title>
        <authorList>
            <person name="Kobayashi Y."/>
        </authorList>
    </citation>
    <scope>NUCLEOTIDE SEQUENCE [LARGE SCALE GENOMIC DNA]</scope>
    <source>
        <strain evidence="2 3">HR1</strain>
    </source>
</reference>